<name>A0A1W1XEX2_9BACT</name>
<keyword evidence="2" id="KW-1185">Reference proteome</keyword>
<sequence>MEHVIEQEHREVCLRVRKHLRSIRTSPPMKFNYCHRSKSTHRVPASR</sequence>
<dbReference type="AlphaFoldDB" id="A0A1W1XEX2"/>
<gene>
    <name evidence="1" type="ORF">SAMN02746041_01426</name>
</gene>
<reference evidence="1 2" key="1">
    <citation type="submission" date="2017-04" db="EMBL/GenBank/DDBJ databases">
        <authorList>
            <person name="Afonso C.L."/>
            <person name="Miller P.J."/>
            <person name="Scott M.A."/>
            <person name="Spackman E."/>
            <person name="Goraichik I."/>
            <person name="Dimitrov K.M."/>
            <person name="Suarez D.L."/>
            <person name="Swayne D.E."/>
        </authorList>
    </citation>
    <scope>NUCLEOTIDE SEQUENCE [LARGE SCALE GENOMIC DNA]</scope>
    <source>
        <strain evidence="1 2">DSM 13146</strain>
    </source>
</reference>
<protein>
    <submittedName>
        <fullName evidence="1">Uncharacterized protein</fullName>
    </submittedName>
</protein>
<proteinExistence type="predicted"/>
<organism evidence="1 2">
    <name type="scientific">Desulfacinum hydrothermale DSM 13146</name>
    <dbReference type="NCBI Taxonomy" id="1121390"/>
    <lineage>
        <taxon>Bacteria</taxon>
        <taxon>Pseudomonadati</taxon>
        <taxon>Thermodesulfobacteriota</taxon>
        <taxon>Syntrophobacteria</taxon>
        <taxon>Syntrophobacterales</taxon>
        <taxon>Syntrophobacteraceae</taxon>
        <taxon>Desulfacinum</taxon>
    </lineage>
</organism>
<evidence type="ECO:0000313" key="1">
    <source>
        <dbReference type="EMBL" id="SMC22407.1"/>
    </source>
</evidence>
<dbReference type="EMBL" id="FWXF01000006">
    <property type="protein sequence ID" value="SMC22407.1"/>
    <property type="molecule type" value="Genomic_DNA"/>
</dbReference>
<dbReference type="Proteomes" id="UP000192783">
    <property type="component" value="Unassembled WGS sequence"/>
</dbReference>
<evidence type="ECO:0000313" key="2">
    <source>
        <dbReference type="Proteomes" id="UP000192783"/>
    </source>
</evidence>
<accession>A0A1W1XEX2</accession>